<dbReference type="PATRIC" id="fig|471514.4.peg.857"/>
<gene>
    <name evidence="1" type="ORF">AN477_08395</name>
</gene>
<evidence type="ECO:0000313" key="1">
    <source>
        <dbReference type="EMBL" id="KPV44088.1"/>
    </source>
</evidence>
<dbReference type="Proteomes" id="UP000050482">
    <property type="component" value="Unassembled WGS sequence"/>
</dbReference>
<dbReference type="PANTHER" id="PTHR34301:SF8">
    <property type="entry name" value="ATPASE DOMAIN-CONTAINING PROTEIN"/>
    <property type="match status" value="1"/>
</dbReference>
<dbReference type="Gene3D" id="3.40.50.300">
    <property type="entry name" value="P-loop containing nucleotide triphosphate hydrolases"/>
    <property type="match status" value="1"/>
</dbReference>
<dbReference type="STRING" id="471514.AN477_08395"/>
<protein>
    <submittedName>
        <fullName evidence="1">Uncharacterized protein</fullName>
    </submittedName>
</protein>
<reference evidence="1 2" key="1">
    <citation type="submission" date="2015-09" db="EMBL/GenBank/DDBJ databases">
        <title>Draft genome sequence of Alicyclobacillus ferrooxydans DSM 22381.</title>
        <authorList>
            <person name="Hemp J."/>
        </authorList>
    </citation>
    <scope>NUCLEOTIDE SEQUENCE [LARGE SCALE GENOMIC DNA]</scope>
    <source>
        <strain evidence="1 2">TC-34</strain>
    </source>
</reference>
<dbReference type="InterPro" id="IPR027417">
    <property type="entry name" value="P-loop_NTPase"/>
</dbReference>
<dbReference type="PANTHER" id="PTHR34301">
    <property type="entry name" value="DNA-BINDING PROTEIN-RELATED"/>
    <property type="match status" value="1"/>
</dbReference>
<dbReference type="EMBL" id="LJCO01000040">
    <property type="protein sequence ID" value="KPV44088.1"/>
    <property type="molecule type" value="Genomic_DNA"/>
</dbReference>
<dbReference type="RefSeq" id="WP_054968729.1">
    <property type="nucleotide sequence ID" value="NZ_LJCO01000040.1"/>
</dbReference>
<keyword evidence="2" id="KW-1185">Reference proteome</keyword>
<dbReference type="OrthoDB" id="9805535at2"/>
<accession>A0A0P9CE48</accession>
<evidence type="ECO:0000313" key="2">
    <source>
        <dbReference type="Proteomes" id="UP000050482"/>
    </source>
</evidence>
<organism evidence="1 2">
    <name type="scientific">Alicyclobacillus ferrooxydans</name>
    <dbReference type="NCBI Taxonomy" id="471514"/>
    <lineage>
        <taxon>Bacteria</taxon>
        <taxon>Bacillati</taxon>
        <taxon>Bacillota</taxon>
        <taxon>Bacilli</taxon>
        <taxon>Bacillales</taxon>
        <taxon>Alicyclobacillaceae</taxon>
        <taxon>Alicyclobacillus</taxon>
    </lineage>
</organism>
<name>A0A0P9CE48_9BACL</name>
<comment type="caution">
    <text evidence="1">The sequence shown here is derived from an EMBL/GenBank/DDBJ whole genome shotgun (WGS) entry which is preliminary data.</text>
</comment>
<sequence length="221" mass="25169">MGDDQANSQDSGLPTSDSRYDGFVRELEQRLYDGCSVTFTVPHYVGTTLACDVLKRLEARGCYAAEIDLSNTSTIEELTLRLLQGVLQLRIGIKPLSDCSLNDFWEYLSQPEIRTKIEDILDVSCLLKLTEIPLALLDEAVNLLQRTPEQSGTRLVVWFHEFQVIEKIDDLLLERLRAIFQHQTHVSFSFTGSERELMTMLFADHHQAFYRFAVLMSFAGA</sequence>
<dbReference type="AlphaFoldDB" id="A0A0P9CE48"/>
<proteinExistence type="predicted"/>